<name>A0ABP0XHW1_9BRYO</name>
<accession>A0ABP0XHW1</accession>
<dbReference type="Proteomes" id="UP001497444">
    <property type="component" value="Chromosome 8"/>
</dbReference>
<gene>
    <name evidence="1" type="ORF">CSSPJE1EN1_LOCUS23414</name>
</gene>
<proteinExistence type="predicted"/>
<protein>
    <submittedName>
        <fullName evidence="1">Uncharacterized protein</fullName>
    </submittedName>
</protein>
<dbReference type="EMBL" id="OZ020103">
    <property type="protein sequence ID" value="CAK9277936.1"/>
    <property type="molecule type" value="Genomic_DNA"/>
</dbReference>
<reference evidence="1" key="1">
    <citation type="submission" date="2024-02" db="EMBL/GenBank/DDBJ databases">
        <authorList>
            <consortium name="ELIXIR-Norway"/>
            <consortium name="Elixir Norway"/>
        </authorList>
    </citation>
    <scope>NUCLEOTIDE SEQUENCE</scope>
</reference>
<keyword evidence="2" id="KW-1185">Reference proteome</keyword>
<sequence length="144" mass="16128">MDNFSSLDVRNYAFSCRQLAILSTGKDFLKPIFLLNRCIYSGHLPLSNVYESSMFLSWSFSLIHIISEVRSPNFWLENKCLFYCLLGHLVQANAKWGLGLQKGGFIPAVSDMATTSASKEFSCCSASGMCLRYNLTLPLFLSSL</sequence>
<evidence type="ECO:0000313" key="2">
    <source>
        <dbReference type="Proteomes" id="UP001497444"/>
    </source>
</evidence>
<organism evidence="1 2">
    <name type="scientific">Sphagnum jensenii</name>
    <dbReference type="NCBI Taxonomy" id="128206"/>
    <lineage>
        <taxon>Eukaryota</taxon>
        <taxon>Viridiplantae</taxon>
        <taxon>Streptophyta</taxon>
        <taxon>Embryophyta</taxon>
        <taxon>Bryophyta</taxon>
        <taxon>Sphagnophytina</taxon>
        <taxon>Sphagnopsida</taxon>
        <taxon>Sphagnales</taxon>
        <taxon>Sphagnaceae</taxon>
        <taxon>Sphagnum</taxon>
    </lineage>
</organism>
<evidence type="ECO:0000313" key="1">
    <source>
        <dbReference type="EMBL" id="CAK9277936.1"/>
    </source>
</evidence>